<comment type="caution">
    <text evidence="2">The sequence shown here is derived from an EMBL/GenBank/DDBJ whole genome shotgun (WGS) entry which is preliminary data.</text>
</comment>
<dbReference type="EMBL" id="LVLJ01003850">
    <property type="protein sequence ID" value="OAE19486.1"/>
    <property type="molecule type" value="Genomic_DNA"/>
</dbReference>
<reference evidence="2" key="1">
    <citation type="submission" date="2016-03" db="EMBL/GenBank/DDBJ databases">
        <title>Mechanisms controlling the formation of the plant cell surface in tip-growing cells are functionally conserved among land plants.</title>
        <authorList>
            <person name="Honkanen S."/>
            <person name="Jones V.A."/>
            <person name="Morieri G."/>
            <person name="Champion C."/>
            <person name="Hetherington A.J."/>
            <person name="Kelly S."/>
            <person name="Saint-Marcoux D."/>
            <person name="Proust H."/>
            <person name="Prescott H."/>
            <person name="Dolan L."/>
        </authorList>
    </citation>
    <scope>NUCLEOTIDE SEQUENCE [LARGE SCALE GENOMIC DNA]</scope>
    <source>
        <tissue evidence="2">Whole gametophyte</tissue>
    </source>
</reference>
<dbReference type="GO" id="GO:0003676">
    <property type="term" value="F:nucleic acid binding"/>
    <property type="evidence" value="ECO:0007669"/>
    <property type="project" value="InterPro"/>
</dbReference>
<dbReference type="AlphaFoldDB" id="A0A176VI66"/>
<dbReference type="Proteomes" id="UP000077202">
    <property type="component" value="Unassembled WGS sequence"/>
</dbReference>
<dbReference type="Gene3D" id="3.30.420.10">
    <property type="entry name" value="Ribonuclease H-like superfamily/Ribonuclease H"/>
    <property type="match status" value="1"/>
</dbReference>
<dbReference type="PANTHER" id="PTHR48475">
    <property type="entry name" value="RIBONUCLEASE H"/>
    <property type="match status" value="1"/>
</dbReference>
<dbReference type="InterPro" id="IPR012337">
    <property type="entry name" value="RNaseH-like_sf"/>
</dbReference>
<name>A0A176VI66_MARPO</name>
<evidence type="ECO:0000313" key="3">
    <source>
        <dbReference type="Proteomes" id="UP000077202"/>
    </source>
</evidence>
<sequence>MVRGPLLILTHSTMSRRDGCGAAYSLHTQSWIVPDSTLFKLLPDDRLCRCLEVTEVGRVIAAMQTEGVGGHYATKNTVLKIKHRKTTPYNPKANGLKEKSNGILCKILLKVTVSHAHDQDTKLLAALWAYRSTEKVTIKQTSYFLTYGQHPILPIEFEVPTHRMLDRRLLEEEESQLYRSQEDLSLEEQRQEVMHRTKQLHLRWMGTYRVVEMFPNGSVQLADLSVNHNAPRFSALDLELRVGDDLPRDDGQELKRGHPPPRPPVAMDDRTLNALLACASCAGKEGAYTFEKKSVKVTRAEEFKFTSLQEYLIEYE</sequence>
<evidence type="ECO:0008006" key="4">
    <source>
        <dbReference type="Google" id="ProtNLM"/>
    </source>
</evidence>
<dbReference type="PANTHER" id="PTHR48475:SF1">
    <property type="entry name" value="RNASE H TYPE-1 DOMAIN-CONTAINING PROTEIN"/>
    <property type="match status" value="1"/>
</dbReference>
<proteinExistence type="predicted"/>
<protein>
    <recommendedName>
        <fullName evidence="4">Integrase catalytic domain-containing protein</fullName>
    </recommendedName>
</protein>
<dbReference type="InterPro" id="IPR036397">
    <property type="entry name" value="RNaseH_sf"/>
</dbReference>
<dbReference type="SUPFAM" id="SSF53098">
    <property type="entry name" value="Ribonuclease H-like"/>
    <property type="match status" value="1"/>
</dbReference>
<organism evidence="2 3">
    <name type="scientific">Marchantia polymorpha subsp. ruderalis</name>
    <dbReference type="NCBI Taxonomy" id="1480154"/>
    <lineage>
        <taxon>Eukaryota</taxon>
        <taxon>Viridiplantae</taxon>
        <taxon>Streptophyta</taxon>
        <taxon>Embryophyta</taxon>
        <taxon>Marchantiophyta</taxon>
        <taxon>Marchantiopsida</taxon>
        <taxon>Marchantiidae</taxon>
        <taxon>Marchantiales</taxon>
        <taxon>Marchantiaceae</taxon>
        <taxon>Marchantia</taxon>
    </lineage>
</organism>
<keyword evidence="3" id="KW-1185">Reference proteome</keyword>
<accession>A0A176VI66</accession>
<feature type="compositionally biased region" description="Basic and acidic residues" evidence="1">
    <location>
        <begin position="247"/>
        <end position="256"/>
    </location>
</feature>
<evidence type="ECO:0000313" key="2">
    <source>
        <dbReference type="EMBL" id="OAE19486.1"/>
    </source>
</evidence>
<evidence type="ECO:0000256" key="1">
    <source>
        <dbReference type="SAM" id="MobiDB-lite"/>
    </source>
</evidence>
<feature type="region of interest" description="Disordered" evidence="1">
    <location>
        <begin position="247"/>
        <end position="266"/>
    </location>
</feature>
<gene>
    <name evidence="2" type="ORF">AXG93_1040s1500</name>
</gene>